<dbReference type="GO" id="GO:0032259">
    <property type="term" value="P:methylation"/>
    <property type="evidence" value="ECO:0007669"/>
    <property type="project" value="UniProtKB-KW"/>
</dbReference>
<comment type="caution">
    <text evidence="1">The sequence shown here is derived from an EMBL/GenBank/DDBJ whole genome shotgun (WGS) entry which is preliminary data.</text>
</comment>
<dbReference type="Proteomes" id="UP000265600">
    <property type="component" value="Unassembled WGS sequence"/>
</dbReference>
<feature type="non-terminal residue" evidence="1">
    <location>
        <position position="1"/>
    </location>
</feature>
<proteinExistence type="predicted"/>
<dbReference type="AlphaFoldDB" id="A0A3A4NM85"/>
<sequence>SVPFKPLFGQQRGTTHWMTFMKFEEVTD</sequence>
<evidence type="ECO:0000313" key="1">
    <source>
        <dbReference type="EMBL" id="RJP16704.1"/>
    </source>
</evidence>
<evidence type="ECO:0000313" key="2">
    <source>
        <dbReference type="Proteomes" id="UP000265600"/>
    </source>
</evidence>
<reference evidence="2" key="1">
    <citation type="submission" date="2018-02" db="EMBL/GenBank/DDBJ databases">
        <authorList>
            <person name="Handem S."/>
        </authorList>
    </citation>
    <scope>NUCLEOTIDE SEQUENCE [LARGE SCALE GENOMIC DNA]</scope>
    <source>
        <strain evidence="2">Spain3473</strain>
    </source>
</reference>
<dbReference type="EMBL" id="PTTJ01000027">
    <property type="protein sequence ID" value="RJP16704.1"/>
    <property type="molecule type" value="Genomic_DNA"/>
</dbReference>
<gene>
    <name evidence="1" type="ORF">C5O69_01020</name>
</gene>
<dbReference type="GO" id="GO:0008168">
    <property type="term" value="F:methyltransferase activity"/>
    <property type="evidence" value="ECO:0007669"/>
    <property type="project" value="UniProtKB-KW"/>
</dbReference>
<organism evidence="1 2">
    <name type="scientific">Streptococcus pseudopneumoniae</name>
    <dbReference type="NCBI Taxonomy" id="257758"/>
    <lineage>
        <taxon>Bacteria</taxon>
        <taxon>Bacillati</taxon>
        <taxon>Bacillota</taxon>
        <taxon>Bacilli</taxon>
        <taxon>Lactobacillales</taxon>
        <taxon>Streptococcaceae</taxon>
        <taxon>Streptococcus</taxon>
    </lineage>
</organism>
<name>A0A3A4NM85_9STRE</name>
<protein>
    <submittedName>
        <fullName evidence="1">SAM-dependent methyltransferase</fullName>
    </submittedName>
</protein>
<accession>A0A3A4NM85</accession>
<keyword evidence="1" id="KW-0489">Methyltransferase</keyword>
<keyword evidence="1" id="KW-0808">Transferase</keyword>